<evidence type="ECO:0000256" key="7">
    <source>
        <dbReference type="ARBA" id="ARBA00023136"/>
    </source>
</evidence>
<dbReference type="EMBL" id="CP009788">
    <property type="protein sequence ID" value="AJE03847.1"/>
    <property type="molecule type" value="Genomic_DNA"/>
</dbReference>
<dbReference type="InterPro" id="IPR006043">
    <property type="entry name" value="NCS2"/>
</dbReference>
<dbReference type="KEGG" id="gpi:GPICK_11220"/>
<keyword evidence="6 8" id="KW-1133">Transmembrane helix</keyword>
<comment type="subcellular location">
    <subcellularLocation>
        <location evidence="1 8">Cell membrane</location>
        <topology evidence="1 8">Multi-pass membrane protein</topology>
    </subcellularLocation>
</comment>
<evidence type="ECO:0000256" key="2">
    <source>
        <dbReference type="ARBA" id="ARBA00005697"/>
    </source>
</evidence>
<proteinExistence type="inferred from homology"/>
<keyword evidence="11" id="KW-1185">Reference proteome</keyword>
<dbReference type="InterPro" id="IPR045018">
    <property type="entry name" value="Azg-like"/>
</dbReference>
<name>A0A0B5BBE2_9BACT</name>
<keyword evidence="5 8" id="KW-0812">Transmembrane</keyword>
<reference evidence="10 11" key="1">
    <citation type="journal article" date="2015" name="Genome Announc.">
        <title>Complete Genome of Geobacter pickeringii G13T, a Metal-Reducing Isolate from Sedimentary Kaolin Deposits.</title>
        <authorList>
            <person name="Badalamenti J.P."/>
            <person name="Bond D.R."/>
        </authorList>
    </citation>
    <scope>NUCLEOTIDE SEQUENCE [LARGE SCALE GENOMIC DNA]</scope>
    <source>
        <strain evidence="10 11">G13</strain>
    </source>
</reference>
<keyword evidence="3 8" id="KW-0813">Transport</keyword>
<dbReference type="STRING" id="345632.GPICK_11220"/>
<keyword evidence="7 8" id="KW-0472">Membrane</keyword>
<feature type="transmembrane region" description="Helical" evidence="9">
    <location>
        <begin position="128"/>
        <end position="147"/>
    </location>
</feature>
<dbReference type="GO" id="GO:0005345">
    <property type="term" value="F:purine nucleobase transmembrane transporter activity"/>
    <property type="evidence" value="ECO:0007669"/>
    <property type="project" value="TreeGrafter"/>
</dbReference>
<dbReference type="InterPro" id="IPR026033">
    <property type="entry name" value="Azg-like_bact_archaea"/>
</dbReference>
<keyword evidence="4 8" id="KW-1003">Cell membrane</keyword>
<feature type="transmembrane region" description="Helical" evidence="9">
    <location>
        <begin position="99"/>
        <end position="116"/>
    </location>
</feature>
<dbReference type="HOGENOM" id="CLU_024508_0_1_7"/>
<feature type="transmembrane region" description="Helical" evidence="9">
    <location>
        <begin position="50"/>
        <end position="67"/>
    </location>
</feature>
<comment type="similarity">
    <text evidence="2 8">Belongs to the nucleobase:cation symporter-2 (NCS2) (TC 2.A.40) family. Azg-like subfamily.</text>
</comment>
<evidence type="ECO:0000313" key="10">
    <source>
        <dbReference type="EMBL" id="AJE03847.1"/>
    </source>
</evidence>
<evidence type="ECO:0000256" key="4">
    <source>
        <dbReference type="ARBA" id="ARBA00022475"/>
    </source>
</evidence>
<dbReference type="OrthoDB" id="9808458at2"/>
<feature type="transmembrane region" description="Helical" evidence="9">
    <location>
        <begin position="20"/>
        <end position="38"/>
    </location>
</feature>
<accession>A0A0B5BBE2</accession>
<evidence type="ECO:0000256" key="1">
    <source>
        <dbReference type="ARBA" id="ARBA00004651"/>
    </source>
</evidence>
<feature type="transmembrane region" description="Helical" evidence="9">
    <location>
        <begin position="319"/>
        <end position="338"/>
    </location>
</feature>
<evidence type="ECO:0000256" key="8">
    <source>
        <dbReference type="PIRNR" id="PIRNR005353"/>
    </source>
</evidence>
<feature type="transmembrane region" description="Helical" evidence="9">
    <location>
        <begin position="344"/>
        <end position="361"/>
    </location>
</feature>
<dbReference type="GO" id="GO:0005886">
    <property type="term" value="C:plasma membrane"/>
    <property type="evidence" value="ECO:0007669"/>
    <property type="project" value="UniProtKB-SubCell"/>
</dbReference>
<dbReference type="AlphaFoldDB" id="A0A0B5BBE2"/>
<sequence length="433" mass="46296">MKRFFKFDQHHTSYRRETVAGITTFLTMAYIIIVNPAILEAAGIPRGPSTTATIVAAVFGTVMMALYANRPFAIAPYMSENAFIAFTVVKVLGYTWQTALGAVFVAGILFTVLTVFKVRSWLAEAIPLSLKCAFAVGIGLFLTFIGLNETGLVTLGVPGAPVKMGNIASPSVLLAVFGYLLTVFLMTRRIRGAIVIGIVATTVLSIACGVTPMPKEFVSLPPDPTPIVGQLSIANALDFRFFPVVLTIFIMAFLDTVGTLIGLSMRADLLDEAGNLPEIEKPMLADALATTVAPLLGTTTTGAYIESAAGIEEGGRTGFTALVVAGLFLLSLFFSPLFTIVPPHAYGIALIVIGSFMVEPIKRIDFDDFTELVPAFLTIVLMIFTYNIGVGMSTGLLTYPLLKAAAGRGREVSAGMWVLALLAMSLFIFFPKM</sequence>
<dbReference type="PANTHER" id="PTHR43337">
    <property type="entry name" value="XANTHINE/URACIL PERMEASE C887.17-RELATED"/>
    <property type="match status" value="1"/>
</dbReference>
<dbReference type="PANTHER" id="PTHR43337:SF1">
    <property type="entry name" value="XANTHINE_URACIL PERMEASE C887.17-RELATED"/>
    <property type="match status" value="1"/>
</dbReference>
<dbReference type="Pfam" id="PF00860">
    <property type="entry name" value="Xan_ur_permease"/>
    <property type="match status" value="1"/>
</dbReference>
<evidence type="ECO:0000256" key="9">
    <source>
        <dbReference type="SAM" id="Phobius"/>
    </source>
</evidence>
<feature type="transmembrane region" description="Helical" evidence="9">
    <location>
        <begin position="373"/>
        <end position="392"/>
    </location>
</feature>
<dbReference type="PIRSF" id="PIRSF005353">
    <property type="entry name" value="PbuG"/>
    <property type="match status" value="1"/>
</dbReference>
<protein>
    <submittedName>
        <fullName evidence="10">Guanine permease</fullName>
    </submittedName>
</protein>
<gene>
    <name evidence="10" type="ORF">GPICK_11220</name>
</gene>
<feature type="transmembrane region" description="Helical" evidence="9">
    <location>
        <begin position="167"/>
        <end position="186"/>
    </location>
</feature>
<dbReference type="Proteomes" id="UP000057609">
    <property type="component" value="Chromosome"/>
</dbReference>
<evidence type="ECO:0000256" key="5">
    <source>
        <dbReference type="ARBA" id="ARBA00022692"/>
    </source>
</evidence>
<feature type="transmembrane region" description="Helical" evidence="9">
    <location>
        <begin position="193"/>
        <end position="213"/>
    </location>
</feature>
<feature type="transmembrane region" description="Helical" evidence="9">
    <location>
        <begin position="412"/>
        <end position="430"/>
    </location>
</feature>
<evidence type="ECO:0000313" key="11">
    <source>
        <dbReference type="Proteomes" id="UP000057609"/>
    </source>
</evidence>
<feature type="transmembrane region" description="Helical" evidence="9">
    <location>
        <begin position="241"/>
        <end position="263"/>
    </location>
</feature>
<evidence type="ECO:0000256" key="3">
    <source>
        <dbReference type="ARBA" id="ARBA00022448"/>
    </source>
</evidence>
<dbReference type="RefSeq" id="WP_039743251.1">
    <property type="nucleotide sequence ID" value="NZ_CP009788.1"/>
</dbReference>
<organism evidence="10 11">
    <name type="scientific">Geobacter pickeringii</name>
    <dbReference type="NCBI Taxonomy" id="345632"/>
    <lineage>
        <taxon>Bacteria</taxon>
        <taxon>Pseudomonadati</taxon>
        <taxon>Thermodesulfobacteriota</taxon>
        <taxon>Desulfuromonadia</taxon>
        <taxon>Geobacterales</taxon>
        <taxon>Geobacteraceae</taxon>
        <taxon>Geobacter</taxon>
    </lineage>
</organism>
<evidence type="ECO:0000256" key="6">
    <source>
        <dbReference type="ARBA" id="ARBA00022989"/>
    </source>
</evidence>